<protein>
    <recommendedName>
        <fullName evidence="1">GSCFA domain-containing protein</fullName>
    </recommendedName>
</protein>
<dbReference type="Pfam" id="PF08885">
    <property type="entry name" value="GSCFA"/>
    <property type="match status" value="1"/>
</dbReference>
<evidence type="ECO:0000259" key="1">
    <source>
        <dbReference type="Pfam" id="PF08885"/>
    </source>
</evidence>
<gene>
    <name evidence="2" type="ORF">EOI86_22230</name>
</gene>
<dbReference type="AlphaFoldDB" id="A0A3S2W238"/>
<dbReference type="Proteomes" id="UP000287447">
    <property type="component" value="Unassembled WGS sequence"/>
</dbReference>
<proteinExistence type="predicted"/>
<dbReference type="EMBL" id="SADE01000004">
    <property type="protein sequence ID" value="RVU33854.1"/>
    <property type="molecule type" value="Genomic_DNA"/>
</dbReference>
<dbReference type="OrthoDB" id="369216at2"/>
<dbReference type="RefSeq" id="WP_127767884.1">
    <property type="nucleotide sequence ID" value="NZ_SADE01000004.1"/>
</dbReference>
<name>A0A3S2W238_9PROT</name>
<evidence type="ECO:0000313" key="2">
    <source>
        <dbReference type="EMBL" id="RVU33854.1"/>
    </source>
</evidence>
<accession>A0A3S2W238</accession>
<evidence type="ECO:0000313" key="3">
    <source>
        <dbReference type="Proteomes" id="UP000287447"/>
    </source>
</evidence>
<keyword evidence="3" id="KW-1185">Reference proteome</keyword>
<feature type="domain" description="GSCFA" evidence="1">
    <location>
        <begin position="141"/>
        <end position="411"/>
    </location>
</feature>
<organism evidence="2 3">
    <name type="scientific">Hwanghaeella grinnelliae</name>
    <dbReference type="NCBI Taxonomy" id="2500179"/>
    <lineage>
        <taxon>Bacteria</taxon>
        <taxon>Pseudomonadati</taxon>
        <taxon>Pseudomonadota</taxon>
        <taxon>Alphaproteobacteria</taxon>
        <taxon>Rhodospirillales</taxon>
        <taxon>Rhodospirillaceae</taxon>
        <taxon>Hwanghaeella</taxon>
    </lineage>
</organism>
<comment type="caution">
    <text evidence="2">The sequence shown here is derived from an EMBL/GenBank/DDBJ whole genome shotgun (WGS) entry which is preliminary data.</text>
</comment>
<sequence length="425" mass="47299">MAAGPAVFSDQQGLLDDGALAFLLRSIFSDRAFQAYLFQQISTAPNRVRTYDELLEVLNGFFQQTIPAAEGEDRDRLLAHAAEYQRHCAETEVARNAYSGEGKANPMGVFWPNPTRKDGRSLKQVTPVGERFPLVDRTTAIGSAGSCFAYEIARNLQRRGFNYVVTEPEHDGSKGAIVDGYDPDNPYARFSATWGLIFNTPSLRQLAERAFGEAGPSPVLIEERFPDGGMIYTDPYREGVAFAGPDAFTADSPNHLDAVRRAFTETEVFIVTLGLNECWELKADGTVLSNNPRRGWMYALSRPRTLTVAENVEEVERFLSLVRKHNPNFKVILSLSPIPLIATHRPDQHVVSANAHSKAVLRVAAEEIVARNDGVYYFPSYEYVMHCAEDAWCPDERHVTDETVGKIMEMFDDMFMKDGGAAPDA</sequence>
<reference evidence="3" key="1">
    <citation type="submission" date="2019-01" db="EMBL/GenBank/DDBJ databases">
        <title>Gri0909 isolated from a small marine red alga.</title>
        <authorList>
            <person name="Kim J."/>
            <person name="Jeong S.E."/>
            <person name="Jeon C.O."/>
        </authorList>
    </citation>
    <scope>NUCLEOTIDE SEQUENCE [LARGE SCALE GENOMIC DNA]</scope>
    <source>
        <strain evidence="3">Gri0909</strain>
    </source>
</reference>
<dbReference type="InterPro" id="IPR014982">
    <property type="entry name" value="GSCFA"/>
</dbReference>
<dbReference type="SUPFAM" id="SSF52266">
    <property type="entry name" value="SGNH hydrolase"/>
    <property type="match status" value="1"/>
</dbReference>